<name>A0A2K1QVZ6_9PEZI</name>
<keyword evidence="3" id="KW-1185">Reference proteome</keyword>
<reference evidence="2 3" key="1">
    <citation type="submission" date="2017-06" db="EMBL/GenBank/DDBJ databases">
        <title>Draft genome sequence of a variant of Elsinoe murrayae.</title>
        <authorList>
            <person name="Cheng Q."/>
        </authorList>
    </citation>
    <scope>NUCLEOTIDE SEQUENCE [LARGE SCALE GENOMIC DNA]</scope>
    <source>
        <strain evidence="2 3">CQ-2017a</strain>
    </source>
</reference>
<dbReference type="InParanoid" id="A0A2K1QVZ6"/>
<comment type="caution">
    <text evidence="2">The sequence shown here is derived from an EMBL/GenBank/DDBJ whole genome shotgun (WGS) entry which is preliminary data.</text>
</comment>
<dbReference type="EMBL" id="NKHZ01000032">
    <property type="protein sequence ID" value="PNS19228.1"/>
    <property type="molecule type" value="Genomic_DNA"/>
</dbReference>
<protein>
    <submittedName>
        <fullName evidence="2">Uncharacterized protein</fullName>
    </submittedName>
</protein>
<evidence type="ECO:0000256" key="1">
    <source>
        <dbReference type="SAM" id="MobiDB-lite"/>
    </source>
</evidence>
<organism evidence="2 3">
    <name type="scientific">Sphaceloma murrayae</name>
    <dbReference type="NCBI Taxonomy" id="2082308"/>
    <lineage>
        <taxon>Eukaryota</taxon>
        <taxon>Fungi</taxon>
        <taxon>Dikarya</taxon>
        <taxon>Ascomycota</taxon>
        <taxon>Pezizomycotina</taxon>
        <taxon>Dothideomycetes</taxon>
        <taxon>Dothideomycetidae</taxon>
        <taxon>Myriangiales</taxon>
        <taxon>Elsinoaceae</taxon>
        <taxon>Sphaceloma</taxon>
    </lineage>
</organism>
<feature type="region of interest" description="Disordered" evidence="1">
    <location>
        <begin position="265"/>
        <end position="319"/>
    </location>
</feature>
<feature type="compositionally biased region" description="Low complexity" evidence="1">
    <location>
        <begin position="268"/>
        <end position="299"/>
    </location>
</feature>
<evidence type="ECO:0000313" key="2">
    <source>
        <dbReference type="EMBL" id="PNS19228.1"/>
    </source>
</evidence>
<dbReference type="OrthoDB" id="4776522at2759"/>
<dbReference type="AlphaFoldDB" id="A0A2K1QVZ6"/>
<evidence type="ECO:0000313" key="3">
    <source>
        <dbReference type="Proteomes" id="UP000243797"/>
    </source>
</evidence>
<proteinExistence type="predicted"/>
<gene>
    <name evidence="2" type="ORF">CAC42_2405</name>
</gene>
<accession>A0A2K1QVZ6</accession>
<sequence>MNRIYGQHTCDQCGRPSQFGWIYQCTQDVEHNAQVSADDHLFMSLAPRDWNDKIEMAALGISHSVMSQYDAGLYTPAQIKKIKDQKRHLHRVLVGEVNRENAGRYASPPTIPLRGGSRTRDSSPIAHYGGDLSSAAAHSPLHGKPATATRNFSKPDIDQTCRFKCCHRCRPFYEDRMYTSIEAAFDDKIPQISAEEATKLHVLDARVLKKISHNPLRTAEVTSSNTDSHDFALESPRDLSSEYSSVSLSSSGSWSSLGKPCRDPGHILSQSSSSSSPVTSPTASTLTSPRTTLSSHSLPITPLSSYEWPGTPLSPSRWDRSKLHGARFIQTGIVPCRDDERQTTPGASPNHSLDGKFRSNPVIEHESSEGEEVEVDGGVALTEEAVDRRLPNVATTPDMGRLRPTPSLAVASGSLVVGEEVNGRVIHARGHMRTETQT</sequence>
<dbReference type="STRING" id="2082308.A0A2K1QVZ6"/>
<dbReference type="Proteomes" id="UP000243797">
    <property type="component" value="Unassembled WGS sequence"/>
</dbReference>
<feature type="region of interest" description="Disordered" evidence="1">
    <location>
        <begin position="337"/>
        <end position="359"/>
    </location>
</feature>